<comment type="caution">
    <text evidence="3">The sequence shown here is derived from an EMBL/GenBank/DDBJ whole genome shotgun (WGS) entry which is preliminary data.</text>
</comment>
<reference evidence="3 4" key="1">
    <citation type="submission" date="2019-11" db="EMBL/GenBank/DDBJ databases">
        <title>P. haliotis isolates from Z. marina roots.</title>
        <authorList>
            <person name="Cohen M."/>
            <person name="Jospin G."/>
            <person name="Eisen J.A."/>
            <person name="Coil D.A."/>
        </authorList>
    </citation>
    <scope>NUCLEOTIDE SEQUENCE [LARGE SCALE GENOMIC DNA]</scope>
    <source>
        <strain evidence="3 4">UCD-MCMsp1aY</strain>
    </source>
</reference>
<sequence>MKISKIQIRNFRLLKEFSLDLEDELSLILGKNNTGKTSILTALDKFLNQSSRRSITLDDFNVGLKKVLLQYLSGAKELPIENCYQPLGIELKVYIEYTEQDDLSQVSSLIMSLDPDDNNIVLKFEYNIDHEQLIKLKDDYTEQSEKFDNNPELFLKEHLGDYFGSVKKKSLLFTDEAVFIDLVKENIPLNDILSFNFISAKRSVTNKDNDKTLSHQTAKIYKISDESNEQIDASEKFKETLRKTDDELSAIYADMFDGLIQKINQFGGVNPTDTKLKVSSTLQHRDLLDGNTTVMYSHDTHDLPEHYNGLGYMNLISMIFDIEMVMGKFRRSLKEKPAAINLFFIEEPEAHTHPQMQYIFIKNIKTLLKGNRERDDGITIQLQTAITTHSSHIVSECDFDDIKYLRKNNSTCDVKAKNLKSLQDEYKSEDDAEDIKLKKAYKFLKQYLTLNRAELFFADKAIFIEGETEKILVPAMMKKIDQEFSAPDETPLLSQNISMVEVGAYSQTFEKFIDFIGVKSLVITDIDSQYVRDSIKDGNTKKETIKCKPSDPLADQTSNASLKFFFGNDDLAFYKNLSINQKSLRKDGTQWIQDPDGYFLMAYQTNEDGYHGRSFEDAFFSLNKDLLGKSAEAFPSLTKRHFDIYVARDDACPFDFAEKAVNSKPTLAIEILLNSKKTGDNEFSNWQVPSYIKEGLLWLRKN</sequence>
<dbReference type="PANTHER" id="PTHR43581">
    <property type="entry name" value="ATP/GTP PHOSPHATASE"/>
    <property type="match status" value="1"/>
</dbReference>
<organism evidence="3 4">
    <name type="scientific">Psychrosphaera haliotis</name>
    <dbReference type="NCBI Taxonomy" id="555083"/>
    <lineage>
        <taxon>Bacteria</taxon>
        <taxon>Pseudomonadati</taxon>
        <taxon>Pseudomonadota</taxon>
        <taxon>Gammaproteobacteria</taxon>
        <taxon>Alteromonadales</taxon>
        <taxon>Pseudoalteromonadaceae</taxon>
        <taxon>Psychrosphaera</taxon>
    </lineage>
</organism>
<dbReference type="Proteomes" id="UP000439994">
    <property type="component" value="Unassembled WGS sequence"/>
</dbReference>
<protein>
    <submittedName>
        <fullName evidence="3">AAA family ATPase</fullName>
    </submittedName>
</protein>
<evidence type="ECO:0000313" key="3">
    <source>
        <dbReference type="EMBL" id="MUH71269.1"/>
    </source>
</evidence>
<dbReference type="Gene3D" id="3.40.50.300">
    <property type="entry name" value="P-loop containing nucleotide triphosphate hydrolases"/>
    <property type="match status" value="1"/>
</dbReference>
<name>A0A6N8F790_9GAMM</name>
<feature type="domain" description="Endonuclease GajA/Old nuclease/RecF-like AAA" evidence="1">
    <location>
        <begin position="1"/>
        <end position="394"/>
    </location>
</feature>
<dbReference type="SUPFAM" id="SSF52540">
    <property type="entry name" value="P-loop containing nucleoside triphosphate hydrolases"/>
    <property type="match status" value="1"/>
</dbReference>
<dbReference type="Pfam" id="PF20469">
    <property type="entry name" value="OLD-like_TOPRIM"/>
    <property type="match status" value="1"/>
</dbReference>
<accession>A0A6N8F790</accession>
<dbReference type="InterPro" id="IPR041685">
    <property type="entry name" value="AAA_GajA/Old/RecF-like"/>
</dbReference>
<dbReference type="OrthoDB" id="3322489at2"/>
<dbReference type="InterPro" id="IPR034139">
    <property type="entry name" value="TOPRIM_OLD"/>
</dbReference>
<evidence type="ECO:0000259" key="1">
    <source>
        <dbReference type="Pfam" id="PF13175"/>
    </source>
</evidence>
<dbReference type="InterPro" id="IPR051396">
    <property type="entry name" value="Bact_Antivir_Def_Nuclease"/>
</dbReference>
<dbReference type="CDD" id="cd01026">
    <property type="entry name" value="TOPRIM_OLD"/>
    <property type="match status" value="1"/>
</dbReference>
<evidence type="ECO:0000259" key="2">
    <source>
        <dbReference type="Pfam" id="PF20469"/>
    </source>
</evidence>
<dbReference type="AlphaFoldDB" id="A0A6N8F790"/>
<gene>
    <name evidence="3" type="ORF">GNP35_01420</name>
</gene>
<proteinExistence type="predicted"/>
<keyword evidence="4" id="KW-1185">Reference proteome</keyword>
<dbReference type="EMBL" id="WOCD01000001">
    <property type="protein sequence ID" value="MUH71269.1"/>
    <property type="molecule type" value="Genomic_DNA"/>
</dbReference>
<dbReference type="PANTHER" id="PTHR43581:SF4">
    <property type="entry name" value="ATP_GTP PHOSPHATASE"/>
    <property type="match status" value="1"/>
</dbReference>
<feature type="domain" description="OLD protein-like TOPRIM" evidence="2">
    <location>
        <begin position="456"/>
        <end position="527"/>
    </location>
</feature>
<dbReference type="InterPro" id="IPR027417">
    <property type="entry name" value="P-loop_NTPase"/>
</dbReference>
<dbReference type="RefSeq" id="WP_155693844.1">
    <property type="nucleotide sequence ID" value="NZ_WOCD01000001.1"/>
</dbReference>
<dbReference type="Pfam" id="PF13175">
    <property type="entry name" value="AAA_15"/>
    <property type="match status" value="1"/>
</dbReference>
<evidence type="ECO:0000313" key="4">
    <source>
        <dbReference type="Proteomes" id="UP000439994"/>
    </source>
</evidence>